<accession>A0AB38YDN8</accession>
<dbReference type="Pfam" id="PF07603">
    <property type="entry name" value="Lcl_C"/>
    <property type="match status" value="1"/>
</dbReference>
<organism evidence="3">
    <name type="scientific">Salinispirillum sp. LH 10-3-1</name>
    <dbReference type="NCBI Taxonomy" id="2952525"/>
    <lineage>
        <taxon>Bacteria</taxon>
        <taxon>Pseudomonadati</taxon>
        <taxon>Pseudomonadota</taxon>
        <taxon>Gammaproteobacteria</taxon>
        <taxon>Oceanospirillales</taxon>
        <taxon>Saccharospirillaceae</taxon>
        <taxon>Salinispirillum</taxon>
    </lineage>
</organism>
<dbReference type="PANTHER" id="PTHR35812:SF1">
    <property type="entry name" value="LIPOPROTEIN"/>
    <property type="match status" value="1"/>
</dbReference>
<name>A0AB38YDN8_9GAMM</name>
<feature type="domain" description="Lcl C-terminal" evidence="2">
    <location>
        <begin position="43"/>
        <end position="167"/>
    </location>
</feature>
<dbReference type="InterPro" id="IPR011460">
    <property type="entry name" value="Lcl_C"/>
</dbReference>
<evidence type="ECO:0000256" key="1">
    <source>
        <dbReference type="SAM" id="SignalP"/>
    </source>
</evidence>
<dbReference type="PANTHER" id="PTHR35812">
    <property type="entry name" value="LIPOPROTEIN"/>
    <property type="match status" value="1"/>
</dbReference>
<dbReference type="AlphaFoldDB" id="A0AB38YDN8"/>
<evidence type="ECO:0000259" key="2">
    <source>
        <dbReference type="Pfam" id="PF07603"/>
    </source>
</evidence>
<keyword evidence="1" id="KW-0732">Signal</keyword>
<gene>
    <name evidence="3" type="ORF">NFC81_10745</name>
</gene>
<feature type="signal peptide" evidence="1">
    <location>
        <begin position="1"/>
        <end position="21"/>
    </location>
</feature>
<dbReference type="RefSeq" id="WP_304994484.1">
    <property type="nucleotide sequence ID" value="NZ_CP101717.1"/>
</dbReference>
<feature type="chain" id="PRO_5044256830" evidence="1">
    <location>
        <begin position="22"/>
        <end position="169"/>
    </location>
</feature>
<reference evidence="3" key="1">
    <citation type="submission" date="2022-07" db="EMBL/GenBank/DDBJ databases">
        <title>Complete genome sequence of Salinispirillum sp. LH10-3-1 capable of multiple carbohydrate inversion isolated from a soda lake.</title>
        <authorList>
            <person name="Liu J."/>
            <person name="Zhai Y."/>
            <person name="Zhang H."/>
            <person name="Yang H."/>
            <person name="Qu J."/>
            <person name="Li J."/>
        </authorList>
    </citation>
    <scope>NUCLEOTIDE SEQUENCE</scope>
    <source>
        <strain evidence="3">LH 10-3-1</strain>
    </source>
</reference>
<proteinExistence type="predicted"/>
<protein>
    <submittedName>
        <fullName evidence="3">DUF1566 domain-containing protein</fullName>
    </submittedName>
</protein>
<evidence type="ECO:0000313" key="3">
    <source>
        <dbReference type="EMBL" id="WLD57196.1"/>
    </source>
</evidence>
<dbReference type="EMBL" id="CP101717">
    <property type="protein sequence ID" value="WLD57196.1"/>
    <property type="molecule type" value="Genomic_DNA"/>
</dbReference>
<dbReference type="PROSITE" id="PS51257">
    <property type="entry name" value="PROKAR_LIPOPROTEIN"/>
    <property type="match status" value="1"/>
</dbReference>
<sequence length="169" mass="19024">MKLIFPFISIMLLLLSQSALAQSCRTSLTQTTPDADFIWLDDGTVRHLPTGMIWMRCSLGQTWTGTGCSGEARALTWTEALDISDGQTFAGRSDWKLPTRQQLTTIVEKSCTLPSINRAAFPDTMPFPYWTATPFANDSGYSWAISFELGNVQFGYYDHDRFYVRLVAQ</sequence>